<dbReference type="InterPro" id="IPR051635">
    <property type="entry name" value="SNAT-like"/>
</dbReference>
<dbReference type="STRING" id="52247.A0A4T0X0W5"/>
<organism evidence="5 6">
    <name type="scientific">Pichia inconspicua</name>
    <dbReference type="NCBI Taxonomy" id="52247"/>
    <lineage>
        <taxon>Eukaryota</taxon>
        <taxon>Fungi</taxon>
        <taxon>Dikarya</taxon>
        <taxon>Ascomycota</taxon>
        <taxon>Saccharomycotina</taxon>
        <taxon>Pichiomycetes</taxon>
        <taxon>Pichiales</taxon>
        <taxon>Pichiaceae</taxon>
        <taxon>Pichia</taxon>
    </lineage>
</organism>
<feature type="domain" description="N-acetyltransferase" evidence="4">
    <location>
        <begin position="113"/>
        <end position="244"/>
    </location>
</feature>
<dbReference type="InterPro" id="IPR016181">
    <property type="entry name" value="Acyl_CoA_acyltransferase"/>
</dbReference>
<dbReference type="PANTHER" id="PTHR10908:SF0">
    <property type="entry name" value="SEROTONIN N-ACETYLTRANSFERASE"/>
    <property type="match status" value="1"/>
</dbReference>
<accession>A0A4T0X0W5</accession>
<dbReference type="Gene3D" id="3.40.630.30">
    <property type="match status" value="1"/>
</dbReference>
<proteinExistence type="predicted"/>
<reference evidence="5 6" key="1">
    <citation type="journal article" date="2019" name="Front. Genet.">
        <title>Whole-Genome Sequencing of the Opportunistic Yeast Pathogen Candida inconspicua Uncovers Its Hybrid Origin.</title>
        <authorList>
            <person name="Mixao V."/>
            <person name="Hansen A.P."/>
            <person name="Saus E."/>
            <person name="Boekhout T."/>
            <person name="Lass-Florl C."/>
            <person name="Gabaldon T."/>
        </authorList>
    </citation>
    <scope>NUCLEOTIDE SEQUENCE [LARGE SCALE GENOMIC DNA]</scope>
    <source>
        <strain evidence="5 6">CBS 180</strain>
    </source>
</reference>
<dbReference type="OrthoDB" id="30840at2759"/>
<dbReference type="Proteomes" id="UP000307173">
    <property type="component" value="Unassembled WGS sequence"/>
</dbReference>
<dbReference type="EMBL" id="SELW01000425">
    <property type="protein sequence ID" value="TID28047.1"/>
    <property type="molecule type" value="Genomic_DNA"/>
</dbReference>
<dbReference type="AlphaFoldDB" id="A0A4T0X0W5"/>
<dbReference type="PANTHER" id="PTHR10908">
    <property type="entry name" value="SEROTONIN N-ACETYLTRANSFERASE"/>
    <property type="match status" value="1"/>
</dbReference>
<evidence type="ECO:0000259" key="4">
    <source>
        <dbReference type="PROSITE" id="PS51186"/>
    </source>
</evidence>
<keyword evidence="2" id="KW-0012">Acyltransferase</keyword>
<keyword evidence="6" id="KW-1185">Reference proteome</keyword>
<dbReference type="Pfam" id="PF13673">
    <property type="entry name" value="Acetyltransf_10"/>
    <property type="match status" value="1"/>
</dbReference>
<dbReference type="InterPro" id="IPR000182">
    <property type="entry name" value="GNAT_dom"/>
</dbReference>
<feature type="compositionally biased region" description="Basic and acidic residues" evidence="3">
    <location>
        <begin position="128"/>
        <end position="142"/>
    </location>
</feature>
<name>A0A4T0X0W5_9ASCO</name>
<evidence type="ECO:0000313" key="6">
    <source>
        <dbReference type="Proteomes" id="UP000307173"/>
    </source>
</evidence>
<evidence type="ECO:0000256" key="3">
    <source>
        <dbReference type="SAM" id="MobiDB-lite"/>
    </source>
</evidence>
<dbReference type="PROSITE" id="PS51186">
    <property type="entry name" value="GNAT"/>
    <property type="match status" value="1"/>
</dbReference>
<dbReference type="GO" id="GO:0004059">
    <property type="term" value="F:aralkylamine N-acetyltransferase activity"/>
    <property type="evidence" value="ECO:0007669"/>
    <property type="project" value="TreeGrafter"/>
</dbReference>
<sequence>MSRPQHLCIRPLNVRDVPQVLGLEILGFPPNERASALRIEYRLTTCPELCSGLFIREFDTDAISGTEPSKHSTIKNETLIGHIIATKMLSDTVVDESMEVPSDFVSVMCNPDGTLKEKYKTERLRQLEEEDKNKEHEKHDEHDEQETEDHDLKNNKVIGNVDAGKTIGIHSVVIDPKYQGMKLGALLLKDYIQKMSQQYVAETIALLCKEKLIKFYSSVGFTDKGISECRFGGEEWHDMSIVLEHEEDDED</sequence>
<dbReference type="CDD" id="cd04301">
    <property type="entry name" value="NAT_SF"/>
    <property type="match status" value="1"/>
</dbReference>
<evidence type="ECO:0000313" key="5">
    <source>
        <dbReference type="EMBL" id="TID28047.1"/>
    </source>
</evidence>
<dbReference type="SUPFAM" id="SSF55729">
    <property type="entry name" value="Acyl-CoA N-acyltransferases (Nat)"/>
    <property type="match status" value="1"/>
</dbReference>
<comment type="caution">
    <text evidence="5">The sequence shown here is derived from an EMBL/GenBank/DDBJ whole genome shotgun (WGS) entry which is preliminary data.</text>
</comment>
<gene>
    <name evidence="5" type="ORF">CANINC_002728</name>
</gene>
<evidence type="ECO:0000256" key="2">
    <source>
        <dbReference type="ARBA" id="ARBA00023315"/>
    </source>
</evidence>
<evidence type="ECO:0000256" key="1">
    <source>
        <dbReference type="ARBA" id="ARBA00022679"/>
    </source>
</evidence>
<dbReference type="GO" id="GO:0005737">
    <property type="term" value="C:cytoplasm"/>
    <property type="evidence" value="ECO:0007669"/>
    <property type="project" value="TreeGrafter"/>
</dbReference>
<protein>
    <recommendedName>
        <fullName evidence="4">N-acetyltransferase domain-containing protein</fullName>
    </recommendedName>
</protein>
<feature type="region of interest" description="Disordered" evidence="3">
    <location>
        <begin position="128"/>
        <end position="154"/>
    </location>
</feature>
<keyword evidence="1" id="KW-0808">Transferase</keyword>